<accession>A0A0N4ZQZ1</accession>
<feature type="transmembrane region" description="Helical" evidence="1">
    <location>
        <begin position="126"/>
        <end position="146"/>
    </location>
</feature>
<evidence type="ECO:0000313" key="3">
    <source>
        <dbReference type="WBParaSite" id="PTRK_0001093100.1"/>
    </source>
</evidence>
<reference evidence="3" key="1">
    <citation type="submission" date="2017-02" db="UniProtKB">
        <authorList>
            <consortium name="WormBaseParasite"/>
        </authorList>
    </citation>
    <scope>IDENTIFICATION</scope>
</reference>
<dbReference type="AlphaFoldDB" id="A0A0N4ZQZ1"/>
<feature type="transmembrane region" description="Helical" evidence="1">
    <location>
        <begin position="153"/>
        <end position="175"/>
    </location>
</feature>
<keyword evidence="1" id="KW-0472">Membrane</keyword>
<organism evidence="2 3">
    <name type="scientific">Parastrongyloides trichosuri</name>
    <name type="common">Possum-specific nematode worm</name>
    <dbReference type="NCBI Taxonomy" id="131310"/>
    <lineage>
        <taxon>Eukaryota</taxon>
        <taxon>Metazoa</taxon>
        <taxon>Ecdysozoa</taxon>
        <taxon>Nematoda</taxon>
        <taxon>Chromadorea</taxon>
        <taxon>Rhabditida</taxon>
        <taxon>Tylenchina</taxon>
        <taxon>Panagrolaimomorpha</taxon>
        <taxon>Strongyloidoidea</taxon>
        <taxon>Strongyloididae</taxon>
        <taxon>Parastrongyloides</taxon>
    </lineage>
</organism>
<evidence type="ECO:0000256" key="1">
    <source>
        <dbReference type="SAM" id="Phobius"/>
    </source>
</evidence>
<feature type="transmembrane region" description="Helical" evidence="1">
    <location>
        <begin position="92"/>
        <end position="120"/>
    </location>
</feature>
<dbReference type="Proteomes" id="UP000038045">
    <property type="component" value="Unplaced"/>
</dbReference>
<sequence>MDTINKNIEKVRQNFKNRKKSKEEMSKRSAYSGDSYNIYPNSLTSTIDKPSLEKKCKTSTSGIKTHNSINLKLLKKKKFHKDSKFFIADWRIFEYICSLNVIFGVLSAVITFTVCWFLTLPTIFELILLSVFFLFIGILPYLALMVNKFNTGLIIFFSGILSSGSISLIICLFTLLTADDKFLINTIHIYLPVFCIFAFLIFEYILVSELSFRETKFDVIYDKLWTSEEDAKKKMRENRCYYIESDTSDYTTNMK</sequence>
<keyword evidence="1" id="KW-0812">Transmembrane</keyword>
<evidence type="ECO:0000313" key="2">
    <source>
        <dbReference type="Proteomes" id="UP000038045"/>
    </source>
</evidence>
<proteinExistence type="predicted"/>
<keyword evidence="2" id="KW-1185">Reference proteome</keyword>
<protein>
    <submittedName>
        <fullName evidence="3">AC_N domain-containing protein</fullName>
    </submittedName>
</protein>
<name>A0A0N4ZQZ1_PARTI</name>
<feature type="transmembrane region" description="Helical" evidence="1">
    <location>
        <begin position="187"/>
        <end position="207"/>
    </location>
</feature>
<keyword evidence="1" id="KW-1133">Transmembrane helix</keyword>
<dbReference type="WBParaSite" id="PTRK_0001093100.1">
    <property type="protein sequence ID" value="PTRK_0001093100.1"/>
    <property type="gene ID" value="PTRK_0001093100"/>
</dbReference>